<dbReference type="GO" id="GO:0003824">
    <property type="term" value="F:catalytic activity"/>
    <property type="evidence" value="ECO:0007669"/>
    <property type="project" value="InterPro"/>
</dbReference>
<evidence type="ECO:0000313" key="8">
    <source>
        <dbReference type="Proteomes" id="UP000007058"/>
    </source>
</evidence>
<keyword evidence="5" id="KW-0411">Iron-sulfur</keyword>
<accession>Q2WBC5</accession>
<evidence type="ECO:0000256" key="3">
    <source>
        <dbReference type="ARBA" id="ARBA00022723"/>
    </source>
</evidence>
<protein>
    <submittedName>
        <fullName evidence="7">Predicted Fe-S oxidoreductase</fullName>
    </submittedName>
</protein>
<keyword evidence="8" id="KW-1185">Reference proteome</keyword>
<dbReference type="HOGENOM" id="CLU_688493_0_0_5"/>
<dbReference type="Gene3D" id="3.20.20.70">
    <property type="entry name" value="Aldolase class I"/>
    <property type="match status" value="2"/>
</dbReference>
<dbReference type="PROSITE" id="PS51918">
    <property type="entry name" value="RADICAL_SAM"/>
    <property type="match status" value="1"/>
</dbReference>
<dbReference type="InterPro" id="IPR007197">
    <property type="entry name" value="rSAM"/>
</dbReference>
<dbReference type="InterPro" id="IPR013785">
    <property type="entry name" value="Aldolase_TIM"/>
</dbReference>
<dbReference type="STRING" id="342108.amb0046"/>
<name>Q2WBC5_PARM1</name>
<dbReference type="KEGG" id="mag:amb0046"/>
<sequence>MTKFVCDHPWTHFEVNNPNGTVTMCCDNNTALGNVSRDSITEIWNGEAYQDIRRQMRDRGAHAICPHTCPVLHGGKGYQRLTWTNELEEGGPARANAELNQTEFAEGALSLQSLPRWMRFTYSFACNLDCYHCFQREDATQNQKLPQSFLDEVAGLAKVFQVIFPFGGEPFLFKPVLKFLSETETDPGCRYFFVTNATLLDEKIFAQLRQKKLGLIAVSLDAADDATFGDLRKRGRKAEWSVVMDNLKQLQALKQEQGFTFTVSMTVNSRNYDQIERFIDLALSVDAEPLVSLVANPYETYAFQKEFLHFEPRQFAVMFEQIDRSLPKLQGRGFAEAEAFLRQLSACLREHRSGANALAHFAIRKACRTAFHKLPPLLRQPIRDMVQHMRNRKLKRLFQP</sequence>
<dbReference type="EMBL" id="AP007255">
    <property type="protein sequence ID" value="BAE48850.1"/>
    <property type="molecule type" value="Genomic_DNA"/>
</dbReference>
<dbReference type="SFLD" id="SFLDG01067">
    <property type="entry name" value="SPASM/twitch_domain_containing"/>
    <property type="match status" value="1"/>
</dbReference>
<dbReference type="Pfam" id="PF04055">
    <property type="entry name" value="Radical_SAM"/>
    <property type="match status" value="1"/>
</dbReference>
<proteinExistence type="predicted"/>
<evidence type="ECO:0000256" key="2">
    <source>
        <dbReference type="ARBA" id="ARBA00022691"/>
    </source>
</evidence>
<keyword evidence="3" id="KW-0479">Metal-binding</keyword>
<dbReference type="GO" id="GO:0046872">
    <property type="term" value="F:metal ion binding"/>
    <property type="evidence" value="ECO:0007669"/>
    <property type="project" value="UniProtKB-KW"/>
</dbReference>
<evidence type="ECO:0000256" key="5">
    <source>
        <dbReference type="ARBA" id="ARBA00023014"/>
    </source>
</evidence>
<dbReference type="OrthoDB" id="9792276at2"/>
<evidence type="ECO:0000259" key="6">
    <source>
        <dbReference type="PROSITE" id="PS51918"/>
    </source>
</evidence>
<dbReference type="AlphaFoldDB" id="Q2WBC5"/>
<dbReference type="InterPro" id="IPR050377">
    <property type="entry name" value="Radical_SAM_PqqE_MftC-like"/>
</dbReference>
<organism evidence="7 8">
    <name type="scientific">Paramagnetospirillum magneticum (strain ATCC 700264 / AMB-1)</name>
    <name type="common">Magnetospirillum magneticum</name>
    <dbReference type="NCBI Taxonomy" id="342108"/>
    <lineage>
        <taxon>Bacteria</taxon>
        <taxon>Pseudomonadati</taxon>
        <taxon>Pseudomonadota</taxon>
        <taxon>Alphaproteobacteria</taxon>
        <taxon>Rhodospirillales</taxon>
        <taxon>Magnetospirillaceae</taxon>
        <taxon>Paramagnetospirillum</taxon>
    </lineage>
</organism>
<dbReference type="InterPro" id="IPR023885">
    <property type="entry name" value="4Fe4S-binding_SPASM_dom"/>
</dbReference>
<keyword evidence="2" id="KW-0949">S-adenosyl-L-methionine</keyword>
<evidence type="ECO:0000313" key="7">
    <source>
        <dbReference type="EMBL" id="BAE48850.1"/>
    </source>
</evidence>
<gene>
    <name evidence="7" type="ordered locus">amb0046</name>
</gene>
<dbReference type="CDD" id="cd21109">
    <property type="entry name" value="SPASM"/>
    <property type="match status" value="1"/>
</dbReference>
<keyword evidence="4" id="KW-0408">Iron</keyword>
<dbReference type="GO" id="GO:0051536">
    <property type="term" value="F:iron-sulfur cluster binding"/>
    <property type="evidence" value="ECO:0007669"/>
    <property type="project" value="UniProtKB-KW"/>
</dbReference>
<dbReference type="CDD" id="cd01335">
    <property type="entry name" value="Radical_SAM"/>
    <property type="match status" value="1"/>
</dbReference>
<evidence type="ECO:0000256" key="1">
    <source>
        <dbReference type="ARBA" id="ARBA00001966"/>
    </source>
</evidence>
<dbReference type="PANTHER" id="PTHR11228">
    <property type="entry name" value="RADICAL SAM DOMAIN PROTEIN"/>
    <property type="match status" value="1"/>
</dbReference>
<dbReference type="Proteomes" id="UP000007058">
    <property type="component" value="Chromosome"/>
</dbReference>
<dbReference type="PANTHER" id="PTHR11228:SF7">
    <property type="entry name" value="PQQA PEPTIDE CYCLASE"/>
    <property type="match status" value="1"/>
</dbReference>
<dbReference type="RefSeq" id="WP_011382493.1">
    <property type="nucleotide sequence ID" value="NC_007626.1"/>
</dbReference>
<dbReference type="SUPFAM" id="SSF102114">
    <property type="entry name" value="Radical SAM enzymes"/>
    <property type="match status" value="2"/>
</dbReference>
<feature type="domain" description="Radical SAM core" evidence="6">
    <location>
        <begin position="110"/>
        <end position="332"/>
    </location>
</feature>
<comment type="cofactor">
    <cofactor evidence="1">
        <name>[4Fe-4S] cluster</name>
        <dbReference type="ChEBI" id="CHEBI:49883"/>
    </cofactor>
</comment>
<reference evidence="7 8" key="1">
    <citation type="journal article" date="2005" name="DNA Res.">
        <title>Complete genome sequence of the facultative anaerobic magnetotactic bacterium Magnetospirillum sp. strain AMB-1.</title>
        <authorList>
            <person name="Matsunaga T."/>
            <person name="Okamura Y."/>
            <person name="Fukuda Y."/>
            <person name="Wahyudi A.T."/>
            <person name="Murase Y."/>
            <person name="Takeyama H."/>
        </authorList>
    </citation>
    <scope>NUCLEOTIDE SEQUENCE [LARGE SCALE GENOMIC DNA]</scope>
    <source>
        <strain evidence="8">ATCC 700264 / AMB-1</strain>
    </source>
</reference>
<dbReference type="InterPro" id="IPR058240">
    <property type="entry name" value="rSAM_sf"/>
</dbReference>
<dbReference type="Pfam" id="PF13186">
    <property type="entry name" value="SPASM"/>
    <property type="match status" value="1"/>
</dbReference>
<dbReference type="SFLD" id="SFLDS00029">
    <property type="entry name" value="Radical_SAM"/>
    <property type="match status" value="1"/>
</dbReference>
<evidence type="ECO:0000256" key="4">
    <source>
        <dbReference type="ARBA" id="ARBA00023004"/>
    </source>
</evidence>